<dbReference type="Pfam" id="PF20670">
    <property type="entry name" value="DUF6816"/>
    <property type="match status" value="1"/>
</dbReference>
<gene>
    <name evidence="2" type="ORF">A3770_20p85820</name>
</gene>
<feature type="domain" description="DUF6816" evidence="1">
    <location>
        <begin position="15"/>
        <end position="225"/>
    </location>
</feature>
<accession>A0A5B8N2Z8</accession>
<dbReference type="InterPro" id="IPR049213">
    <property type="entry name" value="DUF6816"/>
</dbReference>
<dbReference type="OrthoDB" id="566577at2759"/>
<keyword evidence="3" id="KW-1185">Reference proteome</keyword>
<dbReference type="Proteomes" id="UP000316726">
    <property type="component" value="Chromosome 20"/>
</dbReference>
<evidence type="ECO:0000259" key="1">
    <source>
        <dbReference type="Pfam" id="PF20670"/>
    </source>
</evidence>
<reference evidence="2 3" key="1">
    <citation type="submission" date="2018-07" db="EMBL/GenBank/DDBJ databases">
        <title>The complete nuclear genome of the prasinophyte Chloropicon primus (CCMP1205).</title>
        <authorList>
            <person name="Pombert J.-F."/>
            <person name="Otis C."/>
            <person name="Turmel M."/>
            <person name="Lemieux C."/>
        </authorList>
    </citation>
    <scope>NUCLEOTIDE SEQUENCE [LARGE SCALE GENOMIC DNA]</scope>
    <source>
        <strain evidence="2 3">CCMP1205</strain>
    </source>
</reference>
<dbReference type="AlphaFoldDB" id="A0A5B8N2Z8"/>
<sequence length="227" mass="25578">MAAPELISDAWEKLGGGQADIFYPDLFEGCWQVASTLVDVQQKGEYDADQVQQAIENELNKTLRYEQCFVRNGRGLVVADRGLNTKKITEAILGARDDIRYNWNVDDPNVLRIDLKGLKIFTRVTRRFSSAGSDVASPSLRTLETSELFEQVFDNGLGNPRVKASRLITKWKWRTLDETPEGQPRILANQVLSNYATPLDSNTADLSFTNLSEPASIYKYKMAFFSV</sequence>
<protein>
    <recommendedName>
        <fullName evidence="1">DUF6816 domain-containing protein</fullName>
    </recommendedName>
</protein>
<name>A0A5B8N2Z8_9CHLO</name>
<evidence type="ECO:0000313" key="2">
    <source>
        <dbReference type="EMBL" id="QDZ26064.1"/>
    </source>
</evidence>
<organism evidence="2 3">
    <name type="scientific">Chloropicon primus</name>
    <dbReference type="NCBI Taxonomy" id="1764295"/>
    <lineage>
        <taxon>Eukaryota</taxon>
        <taxon>Viridiplantae</taxon>
        <taxon>Chlorophyta</taxon>
        <taxon>Chloropicophyceae</taxon>
        <taxon>Chloropicales</taxon>
        <taxon>Chloropicaceae</taxon>
        <taxon>Chloropicon</taxon>
    </lineage>
</organism>
<dbReference type="EMBL" id="CP031053">
    <property type="protein sequence ID" value="QDZ26064.1"/>
    <property type="molecule type" value="Genomic_DNA"/>
</dbReference>
<evidence type="ECO:0000313" key="3">
    <source>
        <dbReference type="Proteomes" id="UP000316726"/>
    </source>
</evidence>
<proteinExistence type="predicted"/>